<organism evidence="1 2">
    <name type="scientific">Phytophthora lilii</name>
    <dbReference type="NCBI Taxonomy" id="2077276"/>
    <lineage>
        <taxon>Eukaryota</taxon>
        <taxon>Sar</taxon>
        <taxon>Stramenopiles</taxon>
        <taxon>Oomycota</taxon>
        <taxon>Peronosporomycetes</taxon>
        <taxon>Peronosporales</taxon>
        <taxon>Peronosporaceae</taxon>
        <taxon>Phytophthora</taxon>
    </lineage>
</organism>
<sequence>MAFINFKYDPSLPIMKDLIDELKKLERVIETRDRIIGSFINTDQSTDNITHLQEVVDSADKLVLCQTKKFIEYLGEVGLIGLDINQP</sequence>
<reference evidence="1" key="1">
    <citation type="submission" date="2023-04" db="EMBL/GenBank/DDBJ databases">
        <title>Phytophthora lilii NBRC 32176.</title>
        <authorList>
            <person name="Ichikawa N."/>
            <person name="Sato H."/>
            <person name="Tonouchi N."/>
        </authorList>
    </citation>
    <scope>NUCLEOTIDE SEQUENCE</scope>
    <source>
        <strain evidence="1">NBRC 32176</strain>
    </source>
</reference>
<protein>
    <submittedName>
        <fullName evidence="1">Unnamed protein product</fullName>
    </submittedName>
</protein>
<proteinExistence type="predicted"/>
<dbReference type="AlphaFoldDB" id="A0A9W6XXR0"/>
<dbReference type="EMBL" id="BSXW01004008">
    <property type="protein sequence ID" value="GMF47728.1"/>
    <property type="molecule type" value="Genomic_DNA"/>
</dbReference>
<gene>
    <name evidence="1" type="ORF">Plil01_001706900</name>
</gene>
<dbReference type="Proteomes" id="UP001165083">
    <property type="component" value="Unassembled WGS sequence"/>
</dbReference>
<name>A0A9W6XXR0_9STRA</name>
<accession>A0A9W6XXR0</accession>
<evidence type="ECO:0000313" key="2">
    <source>
        <dbReference type="Proteomes" id="UP001165083"/>
    </source>
</evidence>
<keyword evidence="2" id="KW-1185">Reference proteome</keyword>
<comment type="caution">
    <text evidence="1">The sequence shown here is derived from an EMBL/GenBank/DDBJ whole genome shotgun (WGS) entry which is preliminary data.</text>
</comment>
<evidence type="ECO:0000313" key="1">
    <source>
        <dbReference type="EMBL" id="GMF47728.1"/>
    </source>
</evidence>